<comment type="similarity">
    <text evidence="2 3">Belongs to the pyridoxal phosphate-binding protein YggS/PROSC family.</text>
</comment>
<keyword evidence="1 2" id="KW-0663">Pyridoxal phosphate</keyword>
<proteinExistence type="inferred from homology"/>
<accession>A0ABP8ZA65</accession>
<evidence type="ECO:0000256" key="1">
    <source>
        <dbReference type="ARBA" id="ARBA00022898"/>
    </source>
</evidence>
<organism evidence="5 6">
    <name type="scientific">Gordonia alkaliphila</name>
    <dbReference type="NCBI Taxonomy" id="1053547"/>
    <lineage>
        <taxon>Bacteria</taxon>
        <taxon>Bacillati</taxon>
        <taxon>Actinomycetota</taxon>
        <taxon>Actinomycetes</taxon>
        <taxon>Mycobacteriales</taxon>
        <taxon>Gordoniaceae</taxon>
        <taxon>Gordonia</taxon>
    </lineage>
</organism>
<sequence>MGDMDESTPPVRYPEAVTVADFAANLAAVRARIAAAAARAGRDPDEVRLLPISKTVPADRVRLAVAAGCRQLGENKVQEAKGKAAALADLDVSWSVVGHLQTNKAKDVVAFADEFQALDSMRVAQALDRRLAAADRTLDVLVQVNTSAEPQKYGLEPADVLQFLREVSDLPTLRVRGLMTLALFTPDSELVRRCFRRLRAVRERVRDVDADLLGPGELSMGMSGDYEVAIEEGSTCVRVGQAIFGARATPDSHYWPSAADPAPSGD</sequence>
<dbReference type="Pfam" id="PF01168">
    <property type="entry name" value="Ala_racemase_N"/>
    <property type="match status" value="1"/>
</dbReference>
<comment type="caution">
    <text evidence="5">The sequence shown here is derived from an EMBL/GenBank/DDBJ whole genome shotgun (WGS) entry which is preliminary data.</text>
</comment>
<dbReference type="PIRSF" id="PIRSF004848">
    <property type="entry name" value="YBL036c_PLPDEIII"/>
    <property type="match status" value="1"/>
</dbReference>
<feature type="modified residue" description="N6-(pyridoxal phosphate)lysine" evidence="2">
    <location>
        <position position="54"/>
    </location>
</feature>
<reference evidence="6" key="1">
    <citation type="journal article" date="2019" name="Int. J. Syst. Evol. Microbiol.">
        <title>The Global Catalogue of Microorganisms (GCM) 10K type strain sequencing project: providing services to taxonomists for standard genome sequencing and annotation.</title>
        <authorList>
            <consortium name="The Broad Institute Genomics Platform"/>
            <consortium name="The Broad Institute Genome Sequencing Center for Infectious Disease"/>
            <person name="Wu L."/>
            <person name="Ma J."/>
        </authorList>
    </citation>
    <scope>NUCLEOTIDE SEQUENCE [LARGE SCALE GENOMIC DNA]</scope>
    <source>
        <strain evidence="6">JCM 18077</strain>
    </source>
</reference>
<dbReference type="CDD" id="cd00635">
    <property type="entry name" value="PLPDE_III_YBL036c_like"/>
    <property type="match status" value="1"/>
</dbReference>
<dbReference type="Proteomes" id="UP001500822">
    <property type="component" value="Unassembled WGS sequence"/>
</dbReference>
<dbReference type="SUPFAM" id="SSF51419">
    <property type="entry name" value="PLP-binding barrel"/>
    <property type="match status" value="1"/>
</dbReference>
<evidence type="ECO:0000313" key="6">
    <source>
        <dbReference type="Proteomes" id="UP001500822"/>
    </source>
</evidence>
<comment type="function">
    <text evidence="2">Pyridoxal 5'-phosphate (PLP)-binding protein, which is involved in PLP homeostasis.</text>
</comment>
<feature type="domain" description="Alanine racemase N-terminal" evidence="4">
    <location>
        <begin position="25"/>
        <end position="247"/>
    </location>
</feature>
<evidence type="ECO:0000256" key="2">
    <source>
        <dbReference type="HAMAP-Rule" id="MF_02087"/>
    </source>
</evidence>
<dbReference type="EMBL" id="BAABIE010000008">
    <property type="protein sequence ID" value="GAA4750093.1"/>
    <property type="molecule type" value="Genomic_DNA"/>
</dbReference>
<evidence type="ECO:0000313" key="5">
    <source>
        <dbReference type="EMBL" id="GAA4750093.1"/>
    </source>
</evidence>
<name>A0ABP8ZA65_9ACTN</name>
<dbReference type="HAMAP" id="MF_02087">
    <property type="entry name" value="PLP_homeostasis"/>
    <property type="match status" value="1"/>
</dbReference>
<gene>
    <name evidence="5" type="ORF">GCM10023217_20630</name>
</gene>
<evidence type="ECO:0000259" key="4">
    <source>
        <dbReference type="Pfam" id="PF01168"/>
    </source>
</evidence>
<dbReference type="PANTHER" id="PTHR10146">
    <property type="entry name" value="PROLINE SYNTHETASE CO-TRANSCRIBED BACTERIAL HOMOLOG PROTEIN"/>
    <property type="match status" value="1"/>
</dbReference>
<protein>
    <recommendedName>
        <fullName evidence="2">Pyridoxal phosphate homeostasis protein</fullName>
        <shortName evidence="2">PLP homeostasis protein</shortName>
    </recommendedName>
</protein>
<dbReference type="NCBIfam" id="TIGR00044">
    <property type="entry name" value="YggS family pyridoxal phosphate-dependent enzyme"/>
    <property type="match status" value="1"/>
</dbReference>
<dbReference type="InterPro" id="IPR011078">
    <property type="entry name" value="PyrdxlP_homeostasis"/>
</dbReference>
<keyword evidence="6" id="KW-1185">Reference proteome</keyword>
<dbReference type="InterPro" id="IPR001608">
    <property type="entry name" value="Ala_racemase_N"/>
</dbReference>
<dbReference type="PANTHER" id="PTHR10146:SF14">
    <property type="entry name" value="PYRIDOXAL PHOSPHATE HOMEOSTASIS PROTEIN"/>
    <property type="match status" value="1"/>
</dbReference>
<dbReference type="Gene3D" id="3.20.20.10">
    <property type="entry name" value="Alanine racemase"/>
    <property type="match status" value="1"/>
</dbReference>
<dbReference type="InterPro" id="IPR029066">
    <property type="entry name" value="PLP-binding_barrel"/>
</dbReference>
<evidence type="ECO:0000256" key="3">
    <source>
        <dbReference type="RuleBase" id="RU004514"/>
    </source>
</evidence>